<keyword evidence="1" id="KW-0285">Flavoprotein</keyword>
<comment type="caution">
    <text evidence="5">The sequence shown here is derived from an EMBL/GenBank/DDBJ whole genome shotgun (WGS) entry which is preliminary data.</text>
</comment>
<evidence type="ECO:0000256" key="1">
    <source>
        <dbReference type="ARBA" id="ARBA00022630"/>
    </source>
</evidence>
<protein>
    <submittedName>
        <fullName evidence="5">Nitroreductase</fullName>
    </submittedName>
</protein>
<dbReference type="RefSeq" id="WP_209458556.1">
    <property type="nucleotide sequence ID" value="NZ_JAGGKC010000004.1"/>
</dbReference>
<evidence type="ECO:0000256" key="2">
    <source>
        <dbReference type="ARBA" id="ARBA00022643"/>
    </source>
</evidence>
<organism evidence="5 6">
    <name type="scientific">Youngiibacter multivorans</name>
    <dbReference type="NCBI Taxonomy" id="937251"/>
    <lineage>
        <taxon>Bacteria</taxon>
        <taxon>Bacillati</taxon>
        <taxon>Bacillota</taxon>
        <taxon>Clostridia</taxon>
        <taxon>Eubacteriales</taxon>
        <taxon>Clostridiaceae</taxon>
        <taxon>Youngiibacter</taxon>
    </lineage>
</organism>
<dbReference type="Gene3D" id="3.40.109.30">
    <property type="entry name" value="putative nitroreductase (tm1586), domain 2"/>
    <property type="match status" value="1"/>
</dbReference>
<dbReference type="PANTHER" id="PTHR23026:SF90">
    <property type="entry name" value="IODOTYROSINE DEIODINASE 1"/>
    <property type="match status" value="1"/>
</dbReference>
<evidence type="ECO:0000256" key="3">
    <source>
        <dbReference type="ARBA" id="ARBA00023002"/>
    </source>
</evidence>
<dbReference type="SUPFAM" id="SSF55469">
    <property type="entry name" value="FMN-dependent nitroreductase-like"/>
    <property type="match status" value="2"/>
</dbReference>
<dbReference type="CDD" id="cd02062">
    <property type="entry name" value="Nitro_FMN_reductase"/>
    <property type="match status" value="1"/>
</dbReference>
<dbReference type="Proteomes" id="UP001519271">
    <property type="component" value="Unassembled WGS sequence"/>
</dbReference>
<dbReference type="InterPro" id="IPR000415">
    <property type="entry name" value="Nitroreductase-like"/>
</dbReference>
<sequence length="272" mass="30590">MDLYENIMKRKSTRRFLMEPLSADAMDRVRKEADSAPKLFESLPVELLVVEDGEKLYGRMSGILGTYGKVKSPHYIIVAAGKRPGYRQAAGYSLEHLVLAINNLGIATCITAGGLSAEDLEGLAELKEDMLLVAAIAFGPPEVPEELYAAPRYHKRKPLSDLVLMGLVKRKYKDIFDAARLSPSYMNTQPWRFVIEDERIHLFRARMGFIKNALLKSNNKIDIGIALANMVIAIRHKGLKFSLKSEPIEYHEAEYVVTIELKGHSARKETRS</sequence>
<dbReference type="Pfam" id="PF14512">
    <property type="entry name" value="TM1586_NiRdase"/>
    <property type="match status" value="1"/>
</dbReference>
<dbReference type="EMBL" id="JAGGKC010000004">
    <property type="protein sequence ID" value="MBP1918318.1"/>
    <property type="molecule type" value="Genomic_DNA"/>
</dbReference>
<dbReference type="InterPro" id="IPR029478">
    <property type="entry name" value="TM1586_NiRdase"/>
</dbReference>
<proteinExistence type="predicted"/>
<gene>
    <name evidence="5" type="ORF">J2Z34_000790</name>
</gene>
<keyword evidence="6" id="KW-1185">Reference proteome</keyword>
<keyword evidence="2" id="KW-0288">FMN</keyword>
<reference evidence="5 6" key="1">
    <citation type="submission" date="2021-03" db="EMBL/GenBank/DDBJ databases">
        <title>Genomic Encyclopedia of Type Strains, Phase IV (KMG-IV): sequencing the most valuable type-strain genomes for metagenomic binning, comparative biology and taxonomic classification.</title>
        <authorList>
            <person name="Goeker M."/>
        </authorList>
    </citation>
    <scope>NUCLEOTIDE SEQUENCE [LARGE SCALE GENOMIC DNA]</scope>
    <source>
        <strain evidence="5 6">DSM 6139</strain>
    </source>
</reference>
<dbReference type="InterPro" id="IPR050627">
    <property type="entry name" value="Nitroreductase/BluB"/>
</dbReference>
<feature type="domain" description="Putative nitroreductase TM1586" evidence="4">
    <location>
        <begin position="2"/>
        <end position="233"/>
    </location>
</feature>
<evidence type="ECO:0000313" key="5">
    <source>
        <dbReference type="EMBL" id="MBP1918318.1"/>
    </source>
</evidence>
<keyword evidence="3" id="KW-0560">Oxidoreductase</keyword>
<accession>A0ABS4G1A0</accession>
<dbReference type="PANTHER" id="PTHR23026">
    <property type="entry name" value="NADPH NITROREDUCTASE"/>
    <property type="match status" value="1"/>
</dbReference>
<name>A0ABS4G1A0_9CLOT</name>
<dbReference type="Gene3D" id="3.40.109.10">
    <property type="entry name" value="NADH Oxidase"/>
    <property type="match status" value="1"/>
</dbReference>
<evidence type="ECO:0000313" key="6">
    <source>
        <dbReference type="Proteomes" id="UP001519271"/>
    </source>
</evidence>
<evidence type="ECO:0000259" key="4">
    <source>
        <dbReference type="Pfam" id="PF14512"/>
    </source>
</evidence>